<dbReference type="EMBL" id="RSCD01000011">
    <property type="protein sequence ID" value="RSH90250.1"/>
    <property type="molecule type" value="Genomic_DNA"/>
</dbReference>
<protein>
    <submittedName>
        <fullName evidence="10">ATP binding</fullName>
    </submittedName>
</protein>
<evidence type="ECO:0000313" key="10">
    <source>
        <dbReference type="EMBL" id="RSH90250.1"/>
    </source>
</evidence>
<comment type="similarity">
    <text evidence="1">Belongs to the protein kinase superfamily. STE Ser/Thr protein kinase family. MAP kinase kinase kinase subfamily.</text>
</comment>
<dbReference type="InterPro" id="IPR000719">
    <property type="entry name" value="Prot_kinase_dom"/>
</dbReference>
<dbReference type="CDD" id="cd09534">
    <property type="entry name" value="SAM_Ste11_fungal"/>
    <property type="match status" value="1"/>
</dbReference>
<feature type="region of interest" description="Disordered" evidence="7">
    <location>
        <begin position="1"/>
        <end position="98"/>
    </location>
</feature>
<feature type="compositionally biased region" description="Polar residues" evidence="7">
    <location>
        <begin position="386"/>
        <end position="397"/>
    </location>
</feature>
<dbReference type="PROSITE" id="PS50011">
    <property type="entry name" value="PROTEIN_KINASE_DOM"/>
    <property type="match status" value="1"/>
</dbReference>
<dbReference type="InterPro" id="IPR050538">
    <property type="entry name" value="MAP_kinase_kinase_kinase"/>
</dbReference>
<reference evidence="10 11" key="1">
    <citation type="submission" date="2018-11" db="EMBL/GenBank/DDBJ databases">
        <title>Genome sequence of Saitozyma podzolica DSM 27192.</title>
        <authorList>
            <person name="Aliyu H."/>
            <person name="Gorte O."/>
            <person name="Ochsenreither K."/>
        </authorList>
    </citation>
    <scope>NUCLEOTIDE SEQUENCE [LARGE SCALE GENOMIC DNA]</scope>
    <source>
        <strain evidence="10 11">DSM 27192</strain>
    </source>
</reference>
<feature type="region of interest" description="Disordered" evidence="7">
    <location>
        <begin position="733"/>
        <end position="843"/>
    </location>
</feature>
<evidence type="ECO:0000256" key="3">
    <source>
        <dbReference type="ARBA" id="ARBA00022741"/>
    </source>
</evidence>
<feature type="compositionally biased region" description="Polar residues" evidence="7">
    <location>
        <begin position="69"/>
        <end position="78"/>
    </location>
</feature>
<evidence type="ECO:0000256" key="4">
    <source>
        <dbReference type="ARBA" id="ARBA00022777"/>
    </source>
</evidence>
<evidence type="ECO:0000256" key="2">
    <source>
        <dbReference type="ARBA" id="ARBA00022679"/>
    </source>
</evidence>
<dbReference type="PROSITE" id="PS50105">
    <property type="entry name" value="SAM_DOMAIN"/>
    <property type="match status" value="1"/>
</dbReference>
<evidence type="ECO:0000256" key="1">
    <source>
        <dbReference type="ARBA" id="ARBA00006529"/>
    </source>
</evidence>
<feature type="region of interest" description="Disordered" evidence="7">
    <location>
        <begin position="626"/>
        <end position="658"/>
    </location>
</feature>
<dbReference type="InterPro" id="IPR008271">
    <property type="entry name" value="Ser/Thr_kinase_AS"/>
</dbReference>
<name>A0A427YGP4_9TREE</name>
<dbReference type="InterPro" id="IPR029458">
    <property type="entry name" value="Ras-bd_By2"/>
</dbReference>
<feature type="domain" description="SAM" evidence="9">
    <location>
        <begin position="103"/>
        <end position="166"/>
    </location>
</feature>
<dbReference type="InterPro" id="IPR011009">
    <property type="entry name" value="Kinase-like_dom_sf"/>
</dbReference>
<feature type="compositionally biased region" description="Polar residues" evidence="7">
    <location>
        <begin position="446"/>
        <end position="462"/>
    </location>
</feature>
<feature type="binding site" evidence="6">
    <location>
        <position position="1020"/>
    </location>
    <ligand>
        <name>ATP</name>
        <dbReference type="ChEBI" id="CHEBI:30616"/>
    </ligand>
</feature>
<feature type="compositionally biased region" description="Polar residues" evidence="7">
    <location>
        <begin position="316"/>
        <end position="349"/>
    </location>
</feature>
<evidence type="ECO:0000256" key="5">
    <source>
        <dbReference type="ARBA" id="ARBA00022840"/>
    </source>
</evidence>
<dbReference type="SUPFAM" id="SSF56112">
    <property type="entry name" value="Protein kinase-like (PK-like)"/>
    <property type="match status" value="1"/>
</dbReference>
<dbReference type="SMART" id="SM00220">
    <property type="entry name" value="S_TKc"/>
    <property type="match status" value="1"/>
</dbReference>
<dbReference type="SUPFAM" id="SSF47769">
    <property type="entry name" value="SAM/Pointed domain"/>
    <property type="match status" value="1"/>
</dbReference>
<dbReference type="PROSITE" id="PS00108">
    <property type="entry name" value="PROTEIN_KINASE_ST"/>
    <property type="match status" value="1"/>
</dbReference>
<dbReference type="OrthoDB" id="266718at2759"/>
<comment type="caution">
    <text evidence="10">The sequence shown here is derived from an EMBL/GenBank/DDBJ whole genome shotgun (WGS) entry which is preliminary data.</text>
</comment>
<keyword evidence="4" id="KW-0418">Kinase</keyword>
<feature type="compositionally biased region" description="Pro residues" evidence="7">
    <location>
        <begin position="80"/>
        <end position="89"/>
    </location>
</feature>
<feature type="compositionally biased region" description="Acidic residues" evidence="7">
    <location>
        <begin position="939"/>
        <end position="975"/>
    </location>
</feature>
<evidence type="ECO:0000259" key="9">
    <source>
        <dbReference type="PROSITE" id="PS50105"/>
    </source>
</evidence>
<dbReference type="STRING" id="1890683.A0A427YGP4"/>
<dbReference type="InterPro" id="IPR013761">
    <property type="entry name" value="SAM/pointed_sf"/>
</dbReference>
<evidence type="ECO:0000256" key="7">
    <source>
        <dbReference type="SAM" id="MobiDB-lite"/>
    </source>
</evidence>
<sequence length="1288" mass="138447">MATSLRALASQPSHSPTSSISEHSTTPTSPHFAQHAQRVAHPYSSSSSHLDSRLHSTTLASIGPGGSSGTLTRASSIQHPRPPSPPLLRPSPGSTFSQHLKGWGHAEVAQWLAIYKCGHHAPLFQRNDIDGNVLLDVDMASLKEMGIAKVGERVKLLSGIKDLRKRAAAQGSVQPRVELRLNGAATPPLDDVPRLERPREGVAARRLNSGRPPPLDLHNHSARNLPQVYQPMLSATPRQRTTPRPIAQPPARPTLQSQNSSNTTVTQASVSSVPAPSRPNNLNLRAPPPRDPGRRSPSPVNDASSFLDRPLPPAPTGSTQSSAAEYASSIAQSRQNSVSTPTWAQSGQSYGVPKGPAPSSLAERRAASQQSLNAAARTEHRKVPSLGTSSGSKTSPIKNKFAASGLLGRSATPVHPFAASRDDKASPPQVPSKESPPTDYAPTLGHSRTATGGQLSGTTSTIARLPPRKDSATSAAPISLEDLRRQLVKFVNAEDGTMKTVNVSSCVSGVEVLERVLKKFNKWHTGNVSTDTESDEDGERLEVDGWGVYTDDLDPDAGAKPLSDAALLGICLAHRDGSAIRDKALVLRRTRRLGNRKNMEDFLGGAPPPPMSPASPTTYFSGPRLGISQAHSHSRQQEDDVHLTPGRAASKKTNRASTVSVMSGLGVPMADMPPSPSIARSPSSSSFLPTRKKMYNFFGHRPPSELISSHLAEYFPSAKKRELEKTVRHSMLRLSSGGGLGPRRGSIAPSIADSRRSIEALVGPSPPRKNGRPGSRGNLASPPTASIPEETETGVEERLPRVSVSNDGGEVIRASIDGESEDESVASIESRPPLLPPFETGGESFADSLQAFGPRIRPKSIIASRRGSTGSTKSRMSMLSQIRRNRDRTDTASLLTVDEITAEVENRRASTITFEESDEETGDLSVAPRVADTGLPVSESEESEEEMESEEDSEEESDEDEDDDEGEADDADEDELGKAFTSTGSKRIIKWIKGALIGAGSFGSVFLGMDAQSGLLMAVKQVELPTGSARNEERKRTMVEALEREIELLKELQHENIVQYLDSSADGNHLNIFLEYVPGGSVAALLNNYGAFEEALVRNFVRQILTGLNYLHEREIVHRDIKGANILVDNKGGIKISDFGISKKVENTLIQGFKANRPSLQGSAFWMAPEVVKQTSYTSKADIWSVGCLVVEMLTGTHPWAELTQMQAIYRIGTSARPATPNDISPESADFLNKTFEIDHTKRPTAKELLEHPFIATRSGGNFQGAISVAQAQATMAAAHQAARGGWR</sequence>
<dbReference type="FunFam" id="1.10.510.10:FF:000334">
    <property type="entry name" value="Serine/threonine-protein kinase STE11"/>
    <property type="match status" value="1"/>
</dbReference>
<dbReference type="Proteomes" id="UP000279259">
    <property type="component" value="Unassembled WGS sequence"/>
</dbReference>
<proteinExistence type="inferred from homology"/>
<dbReference type="GO" id="GO:0004709">
    <property type="term" value="F:MAP kinase kinase kinase activity"/>
    <property type="evidence" value="ECO:0007669"/>
    <property type="project" value="UniProtKB-ARBA"/>
</dbReference>
<feature type="region of interest" description="Disordered" evidence="7">
    <location>
        <begin position="910"/>
        <end position="979"/>
    </location>
</feature>
<dbReference type="Gene3D" id="1.10.510.10">
    <property type="entry name" value="Transferase(Phosphotransferase) domain 1"/>
    <property type="match status" value="1"/>
</dbReference>
<keyword evidence="2" id="KW-0808">Transferase</keyword>
<dbReference type="PROSITE" id="PS00107">
    <property type="entry name" value="PROTEIN_KINASE_ATP"/>
    <property type="match status" value="1"/>
</dbReference>
<evidence type="ECO:0000313" key="11">
    <source>
        <dbReference type="Proteomes" id="UP000279259"/>
    </source>
</evidence>
<dbReference type="Gene3D" id="1.10.150.50">
    <property type="entry name" value="Transcription Factor, Ets-1"/>
    <property type="match status" value="1"/>
</dbReference>
<keyword evidence="3 6" id="KW-0547">Nucleotide-binding</keyword>
<evidence type="ECO:0000259" key="8">
    <source>
        <dbReference type="PROSITE" id="PS50011"/>
    </source>
</evidence>
<keyword evidence="5 6" id="KW-0067">ATP-binding</keyword>
<dbReference type="Pfam" id="PF00069">
    <property type="entry name" value="Pkinase"/>
    <property type="match status" value="1"/>
</dbReference>
<feature type="compositionally biased region" description="Low complexity" evidence="7">
    <location>
        <begin position="256"/>
        <end position="285"/>
    </location>
</feature>
<keyword evidence="11" id="KW-1185">Reference proteome</keyword>
<gene>
    <name evidence="10" type="primary">STE11</name>
    <name evidence="10" type="ORF">EHS25_001584</name>
</gene>
<accession>A0A427YGP4</accession>
<dbReference type="PANTHER" id="PTHR48016">
    <property type="entry name" value="MAP KINASE KINASE KINASE SSK2-RELATED-RELATED"/>
    <property type="match status" value="1"/>
</dbReference>
<dbReference type="Pfam" id="PF14847">
    <property type="entry name" value="Ras_bdg_2"/>
    <property type="match status" value="1"/>
</dbReference>
<dbReference type="Gene3D" id="3.10.20.90">
    <property type="entry name" value="Phosphatidylinositol 3-kinase Catalytic Subunit, Chain A, domain 1"/>
    <property type="match status" value="1"/>
</dbReference>
<feature type="compositionally biased region" description="Low complexity" evidence="7">
    <location>
        <begin position="10"/>
        <end position="31"/>
    </location>
</feature>
<dbReference type="Pfam" id="PF07647">
    <property type="entry name" value="SAM_2"/>
    <property type="match status" value="1"/>
</dbReference>
<organism evidence="10 11">
    <name type="scientific">Saitozyma podzolica</name>
    <dbReference type="NCBI Taxonomy" id="1890683"/>
    <lineage>
        <taxon>Eukaryota</taxon>
        <taxon>Fungi</taxon>
        <taxon>Dikarya</taxon>
        <taxon>Basidiomycota</taxon>
        <taxon>Agaricomycotina</taxon>
        <taxon>Tremellomycetes</taxon>
        <taxon>Tremellales</taxon>
        <taxon>Trimorphomycetaceae</taxon>
        <taxon>Saitozyma</taxon>
    </lineage>
</organism>
<feature type="region of interest" description="Disordered" evidence="7">
    <location>
        <begin position="856"/>
        <end position="887"/>
    </location>
</feature>
<dbReference type="InterPro" id="IPR017441">
    <property type="entry name" value="Protein_kinase_ATP_BS"/>
</dbReference>
<dbReference type="PANTHER" id="PTHR48016:SF56">
    <property type="entry name" value="MAPKK KINASE"/>
    <property type="match status" value="1"/>
</dbReference>
<feature type="region of interest" description="Disordered" evidence="7">
    <location>
        <begin position="235"/>
        <end position="398"/>
    </location>
</feature>
<dbReference type="SMART" id="SM01304">
    <property type="entry name" value="Ras_bdg_2"/>
    <property type="match status" value="1"/>
</dbReference>
<feature type="region of interest" description="Disordered" evidence="7">
    <location>
        <begin position="412"/>
        <end position="477"/>
    </location>
</feature>
<feature type="domain" description="Protein kinase" evidence="8">
    <location>
        <begin position="991"/>
        <end position="1255"/>
    </location>
</feature>
<dbReference type="FunFam" id="3.30.200.20:FF:000387">
    <property type="entry name" value="Serine/threonine-protein kinase STE11"/>
    <property type="match status" value="1"/>
</dbReference>
<dbReference type="SMART" id="SM00454">
    <property type="entry name" value="SAM"/>
    <property type="match status" value="1"/>
</dbReference>
<evidence type="ECO:0000256" key="6">
    <source>
        <dbReference type="PROSITE-ProRule" id="PRU10141"/>
    </source>
</evidence>
<dbReference type="GO" id="GO:0005524">
    <property type="term" value="F:ATP binding"/>
    <property type="evidence" value="ECO:0007669"/>
    <property type="project" value="UniProtKB-UniRule"/>
</dbReference>
<feature type="compositionally biased region" description="Low complexity" evidence="7">
    <location>
        <begin position="864"/>
        <end position="878"/>
    </location>
</feature>
<dbReference type="InterPro" id="IPR001660">
    <property type="entry name" value="SAM"/>
</dbReference>